<dbReference type="CDD" id="cd03039">
    <property type="entry name" value="GST_N_Sigma_like"/>
    <property type="match status" value="1"/>
</dbReference>
<evidence type="ECO:0000256" key="1">
    <source>
        <dbReference type="ARBA" id="ARBA00012452"/>
    </source>
</evidence>
<dbReference type="InterPro" id="IPR004046">
    <property type="entry name" value="GST_C"/>
</dbReference>
<evidence type="ECO:0000256" key="3">
    <source>
        <dbReference type="ARBA" id="ARBA00047960"/>
    </source>
</evidence>
<evidence type="ECO:0000259" key="4">
    <source>
        <dbReference type="PROSITE" id="PS50404"/>
    </source>
</evidence>
<dbReference type="Proteomes" id="UP000694845">
    <property type="component" value="Unplaced"/>
</dbReference>
<accession>A0A8B7Y2W0</accession>
<feature type="domain" description="GST N-terminal" evidence="4">
    <location>
        <begin position="2"/>
        <end position="79"/>
    </location>
</feature>
<dbReference type="InterPro" id="IPR040079">
    <property type="entry name" value="Glutathione_S-Trfase"/>
</dbReference>
<dbReference type="InterPro" id="IPR036282">
    <property type="entry name" value="Glutathione-S-Trfase_C_sf"/>
</dbReference>
<comment type="catalytic activity">
    <reaction evidence="3">
        <text>RX + glutathione = an S-substituted glutathione + a halide anion + H(+)</text>
        <dbReference type="Rhea" id="RHEA:16437"/>
        <dbReference type="ChEBI" id="CHEBI:15378"/>
        <dbReference type="ChEBI" id="CHEBI:16042"/>
        <dbReference type="ChEBI" id="CHEBI:17792"/>
        <dbReference type="ChEBI" id="CHEBI:57925"/>
        <dbReference type="ChEBI" id="CHEBI:90779"/>
        <dbReference type="EC" id="2.5.1.18"/>
    </reaction>
</comment>
<feature type="domain" description="GST C-terminal" evidence="5">
    <location>
        <begin position="81"/>
        <end position="204"/>
    </location>
</feature>
<dbReference type="PROSITE" id="PS50404">
    <property type="entry name" value="GST_NTER"/>
    <property type="match status" value="1"/>
</dbReference>
<gene>
    <name evidence="7" type="primary">LOC110976867</name>
</gene>
<dbReference type="RefSeq" id="XP_022086256.1">
    <property type="nucleotide sequence ID" value="XM_022230564.1"/>
</dbReference>
<dbReference type="SFLD" id="SFLDG01205">
    <property type="entry name" value="AMPS.1"/>
    <property type="match status" value="1"/>
</dbReference>
<dbReference type="SFLD" id="SFLDG00363">
    <property type="entry name" value="AMPS_(cytGST):_Alpha-__Mu-__Pi"/>
    <property type="match status" value="1"/>
</dbReference>
<dbReference type="OMA" id="FFAMTEY"/>
<evidence type="ECO:0000313" key="7">
    <source>
        <dbReference type="RefSeq" id="XP_022086256.1"/>
    </source>
</evidence>
<name>A0A8B7Y2W0_ACAPL</name>
<dbReference type="KEGG" id="aplc:110976867"/>
<dbReference type="PANTHER" id="PTHR11571:SF224">
    <property type="entry name" value="HEMATOPOIETIC PROSTAGLANDIN D SYNTHASE"/>
    <property type="match status" value="1"/>
</dbReference>
<keyword evidence="2" id="KW-0808">Transferase</keyword>
<dbReference type="PROSITE" id="PS50405">
    <property type="entry name" value="GST_CTER"/>
    <property type="match status" value="1"/>
</dbReference>
<dbReference type="GeneID" id="110976867"/>
<dbReference type="InterPro" id="IPR036249">
    <property type="entry name" value="Thioredoxin-like_sf"/>
</dbReference>
<dbReference type="GO" id="GO:0004364">
    <property type="term" value="F:glutathione transferase activity"/>
    <property type="evidence" value="ECO:0007669"/>
    <property type="project" value="UniProtKB-EC"/>
</dbReference>
<dbReference type="CDD" id="cd03192">
    <property type="entry name" value="GST_C_Sigma_like"/>
    <property type="match status" value="1"/>
</dbReference>
<dbReference type="SUPFAM" id="SSF52833">
    <property type="entry name" value="Thioredoxin-like"/>
    <property type="match status" value="1"/>
</dbReference>
<dbReference type="Pfam" id="PF14497">
    <property type="entry name" value="GST_C_3"/>
    <property type="match status" value="1"/>
</dbReference>
<dbReference type="InterPro" id="IPR010987">
    <property type="entry name" value="Glutathione-S-Trfase_C-like"/>
</dbReference>
<dbReference type="Pfam" id="PF02798">
    <property type="entry name" value="GST_N"/>
    <property type="match status" value="1"/>
</dbReference>
<protein>
    <recommendedName>
        <fullName evidence="1">glutathione transferase</fullName>
        <ecNumber evidence="1">2.5.1.18</ecNumber>
    </recommendedName>
</protein>
<evidence type="ECO:0000313" key="6">
    <source>
        <dbReference type="Proteomes" id="UP000694845"/>
    </source>
</evidence>
<reference evidence="7" key="1">
    <citation type="submission" date="2025-08" db="UniProtKB">
        <authorList>
            <consortium name="RefSeq"/>
        </authorList>
    </citation>
    <scope>IDENTIFICATION</scope>
</reference>
<dbReference type="PANTHER" id="PTHR11571">
    <property type="entry name" value="GLUTATHIONE S-TRANSFERASE"/>
    <property type="match status" value="1"/>
</dbReference>
<dbReference type="InterPro" id="IPR050213">
    <property type="entry name" value="GST_superfamily"/>
</dbReference>
<dbReference type="AlphaFoldDB" id="A0A8B7Y2W0"/>
<dbReference type="Gene3D" id="1.20.1050.10">
    <property type="match status" value="1"/>
</dbReference>
<evidence type="ECO:0000256" key="2">
    <source>
        <dbReference type="ARBA" id="ARBA00022679"/>
    </source>
</evidence>
<keyword evidence="6" id="KW-1185">Reference proteome</keyword>
<dbReference type="FunFam" id="1.20.1050.10:FF:000030">
    <property type="entry name" value="Glutathione S-transferase S1"/>
    <property type="match status" value="1"/>
</dbReference>
<dbReference type="OrthoDB" id="414243at2759"/>
<dbReference type="Gene3D" id="3.40.30.10">
    <property type="entry name" value="Glutaredoxin"/>
    <property type="match status" value="1"/>
</dbReference>
<dbReference type="EC" id="2.5.1.18" evidence="1"/>
<dbReference type="SUPFAM" id="SSF47616">
    <property type="entry name" value="GST C-terminal domain-like"/>
    <property type="match status" value="1"/>
</dbReference>
<sequence length="204" mass="22955">MPSYKLYYFDGRGRGEATRMLFAVGGCDFEDVRVSPEEWSDMKPKTPLGQIPVLEVDGKQLPQSGAIERYLAGEFGLLGSNSWEAAQIDAVYHTVIELMGTLLQIEFYEKDEEKKKAGLAKYYNGEAPRRMAGLTKLFEMYGGGDAGFFVGDKISLADINFFAMTEYFDAEELKKYPKMEALRSRVAANSRLAAFMKNRSTPQF</sequence>
<dbReference type="SFLD" id="SFLDS00019">
    <property type="entry name" value="Glutathione_Transferase_(cytos"/>
    <property type="match status" value="1"/>
</dbReference>
<evidence type="ECO:0000259" key="5">
    <source>
        <dbReference type="PROSITE" id="PS50405"/>
    </source>
</evidence>
<organism evidence="6 7">
    <name type="scientific">Acanthaster planci</name>
    <name type="common">Crown-of-thorns starfish</name>
    <dbReference type="NCBI Taxonomy" id="133434"/>
    <lineage>
        <taxon>Eukaryota</taxon>
        <taxon>Metazoa</taxon>
        <taxon>Echinodermata</taxon>
        <taxon>Eleutherozoa</taxon>
        <taxon>Asterozoa</taxon>
        <taxon>Asteroidea</taxon>
        <taxon>Valvatacea</taxon>
        <taxon>Valvatida</taxon>
        <taxon>Acanthasteridae</taxon>
        <taxon>Acanthaster</taxon>
    </lineage>
</organism>
<dbReference type="FunFam" id="3.40.30.10:FF:000189">
    <property type="entry name" value="Glutathione S-Transferase"/>
    <property type="match status" value="1"/>
</dbReference>
<proteinExistence type="predicted"/>
<dbReference type="InterPro" id="IPR004045">
    <property type="entry name" value="Glutathione_S-Trfase_N"/>
</dbReference>
<dbReference type="GO" id="GO:0006749">
    <property type="term" value="P:glutathione metabolic process"/>
    <property type="evidence" value="ECO:0007669"/>
    <property type="project" value="TreeGrafter"/>
</dbReference>